<dbReference type="EMBL" id="CM029039">
    <property type="protein sequence ID" value="KAG2639615.1"/>
    <property type="molecule type" value="Genomic_DNA"/>
</dbReference>
<sequence>MLNCQQSSVLRQHPILCNRLFCNLVCTQPLLVRSVPGFRRLARFSHGERGRPSAALRSATGALLLWPLLQQRPPPLLQCRPLSSDSRRPVLVSAPQAPSNIWRADLAPPAPRLPLRPSLRRGPLLRHLLQWMPPLLPRRPVRLLCWPTPSAAPGLRSIGAAPGPPLQTTGAASCSGPCSCGRSHPCSGDRCGPLLQQPTPSGPCFGDCTARPNRRPTHRLESLPIGLCIDIGSYIDI</sequence>
<comment type="caution">
    <text evidence="1">The sequence shown here is derived from an EMBL/GenBank/DDBJ whole genome shotgun (WGS) entry which is preliminary data.</text>
</comment>
<keyword evidence="2" id="KW-1185">Reference proteome</keyword>
<protein>
    <submittedName>
        <fullName evidence="1">Uncharacterized protein</fullName>
    </submittedName>
</protein>
<gene>
    <name evidence="1" type="ORF">PVAP13_2KG187380</name>
</gene>
<proteinExistence type="predicted"/>
<name>A0A8T0VXE0_PANVG</name>
<accession>A0A8T0VXE0</accession>
<evidence type="ECO:0000313" key="2">
    <source>
        <dbReference type="Proteomes" id="UP000823388"/>
    </source>
</evidence>
<organism evidence="1 2">
    <name type="scientific">Panicum virgatum</name>
    <name type="common">Blackwell switchgrass</name>
    <dbReference type="NCBI Taxonomy" id="38727"/>
    <lineage>
        <taxon>Eukaryota</taxon>
        <taxon>Viridiplantae</taxon>
        <taxon>Streptophyta</taxon>
        <taxon>Embryophyta</taxon>
        <taxon>Tracheophyta</taxon>
        <taxon>Spermatophyta</taxon>
        <taxon>Magnoliopsida</taxon>
        <taxon>Liliopsida</taxon>
        <taxon>Poales</taxon>
        <taxon>Poaceae</taxon>
        <taxon>PACMAD clade</taxon>
        <taxon>Panicoideae</taxon>
        <taxon>Panicodae</taxon>
        <taxon>Paniceae</taxon>
        <taxon>Panicinae</taxon>
        <taxon>Panicum</taxon>
        <taxon>Panicum sect. Hiantes</taxon>
    </lineage>
</organism>
<evidence type="ECO:0000313" key="1">
    <source>
        <dbReference type="EMBL" id="KAG2639615.1"/>
    </source>
</evidence>
<dbReference type="AlphaFoldDB" id="A0A8T0VXE0"/>
<reference evidence="1" key="1">
    <citation type="submission" date="2020-05" db="EMBL/GenBank/DDBJ databases">
        <title>WGS assembly of Panicum virgatum.</title>
        <authorList>
            <person name="Lovell J.T."/>
            <person name="Jenkins J."/>
            <person name="Shu S."/>
            <person name="Juenger T.E."/>
            <person name="Schmutz J."/>
        </authorList>
    </citation>
    <scope>NUCLEOTIDE SEQUENCE</scope>
    <source>
        <strain evidence="1">AP13</strain>
    </source>
</reference>
<dbReference type="Proteomes" id="UP000823388">
    <property type="component" value="Chromosome 2K"/>
</dbReference>